<dbReference type="GO" id="GO:0003729">
    <property type="term" value="F:mRNA binding"/>
    <property type="evidence" value="ECO:0007669"/>
    <property type="project" value="InterPro"/>
</dbReference>
<keyword evidence="9" id="KW-1185">Reference proteome</keyword>
<dbReference type="Proteomes" id="UP001140172">
    <property type="component" value="Unassembled WGS sequence"/>
</dbReference>
<evidence type="ECO:0000313" key="8">
    <source>
        <dbReference type="EMBL" id="KAJ2776575.1"/>
    </source>
</evidence>
<dbReference type="AlphaFoldDB" id="A0A9W8H822"/>
<dbReference type="InterPro" id="IPR045877">
    <property type="entry name" value="ZFP36-like"/>
</dbReference>
<dbReference type="GO" id="GO:0010468">
    <property type="term" value="P:regulation of gene expression"/>
    <property type="evidence" value="ECO:0007669"/>
    <property type="project" value="UniProtKB-ARBA"/>
</dbReference>
<dbReference type="SMART" id="SM00356">
    <property type="entry name" value="ZnF_C3H1"/>
    <property type="match status" value="2"/>
</dbReference>
<feature type="compositionally biased region" description="Polar residues" evidence="6">
    <location>
        <begin position="207"/>
        <end position="235"/>
    </location>
</feature>
<feature type="zinc finger region" description="C3H1-type" evidence="5">
    <location>
        <begin position="62"/>
        <end position="89"/>
    </location>
</feature>
<organism evidence="8 9">
    <name type="scientific">Coemansia interrupta</name>
    <dbReference type="NCBI Taxonomy" id="1126814"/>
    <lineage>
        <taxon>Eukaryota</taxon>
        <taxon>Fungi</taxon>
        <taxon>Fungi incertae sedis</taxon>
        <taxon>Zoopagomycota</taxon>
        <taxon>Kickxellomycotina</taxon>
        <taxon>Kickxellomycetes</taxon>
        <taxon>Kickxellales</taxon>
        <taxon>Kickxellaceae</taxon>
        <taxon>Coemansia</taxon>
    </lineage>
</organism>
<evidence type="ECO:0000256" key="4">
    <source>
        <dbReference type="ARBA" id="ARBA00022833"/>
    </source>
</evidence>
<evidence type="ECO:0000256" key="5">
    <source>
        <dbReference type="PROSITE-ProRule" id="PRU00723"/>
    </source>
</evidence>
<evidence type="ECO:0000256" key="3">
    <source>
        <dbReference type="ARBA" id="ARBA00022771"/>
    </source>
</evidence>
<name>A0A9W8H822_9FUNG</name>
<keyword evidence="4 5" id="KW-0862">Zinc</keyword>
<protein>
    <recommendedName>
        <fullName evidence="7">C3H1-type domain-containing protein</fullName>
    </recommendedName>
</protein>
<feature type="region of interest" description="Disordered" evidence="6">
    <location>
        <begin position="199"/>
        <end position="236"/>
    </location>
</feature>
<dbReference type="InterPro" id="IPR000571">
    <property type="entry name" value="Znf_CCCH"/>
</dbReference>
<keyword evidence="3 5" id="KW-0863">Zinc-finger</keyword>
<dbReference type="PANTHER" id="PTHR12547:SF18">
    <property type="entry name" value="PROTEIN TIS11"/>
    <property type="match status" value="1"/>
</dbReference>
<dbReference type="GO" id="GO:0008270">
    <property type="term" value="F:zinc ion binding"/>
    <property type="evidence" value="ECO:0007669"/>
    <property type="project" value="UniProtKB-KW"/>
</dbReference>
<dbReference type="Pfam" id="PF00642">
    <property type="entry name" value="zf-CCCH"/>
    <property type="match status" value="2"/>
</dbReference>
<dbReference type="GO" id="GO:0051252">
    <property type="term" value="P:regulation of RNA metabolic process"/>
    <property type="evidence" value="ECO:0007669"/>
    <property type="project" value="UniProtKB-ARBA"/>
</dbReference>
<dbReference type="InterPro" id="IPR036855">
    <property type="entry name" value="Znf_CCCH_sf"/>
</dbReference>
<sequence>MDESLTADVSGGNGADKPRIKSQLYKTEPCQNWTFHGICRYGHLCKFAHGMVEQRSRLRHPKYKTSLCKDFPLGKCTFGDRCNFAHSPNELRVTLTGQNALATQSAQALIQTPVTVLPDGRMLSTFTPVPGKGLPSGTKGAQASAPLKSLRRVAGDLRRNQSMGTLRVGGRPPNGLSGKVSLANLKDIANVTLATIDPPSTKPAAVSPTTTSHRKTQMSPQQVSPRTVQQTQTRPPNIPLPAPPVDAIIQSQQVHYLQQQEHNNVARRVASLSHLPTLRSSPSQTFGPIGSAAVSSSISSRPPGFLLGGNQSSAPFFSHMHTSTLTQIPSSQCSPALSSASFRDFDEAVTPGAQLDTATLNSEWLRAHNPQHYQQPIQLPQQQLLKSSQHRSLTSSISMQTLPRFKLPTNWEQSHTGAPALPASSLSTSQFSMSSQSSAATLIDSDVWSSSSYNGFSSELSSKPQESRFFPATAAAAGSANGLGSYYGTRTHPHSQYQQQLRRQQSTDDWVSMRSTHMLSANSGSNQGHLLDMAAPSWNILGGNGASDMRSSPLDSIRSEAANRKQGFKPATPSFNPMLCL</sequence>
<dbReference type="EMBL" id="JANBUM010000482">
    <property type="protein sequence ID" value="KAJ2776575.1"/>
    <property type="molecule type" value="Genomic_DNA"/>
</dbReference>
<reference evidence="8" key="1">
    <citation type="submission" date="2022-07" db="EMBL/GenBank/DDBJ databases">
        <title>Phylogenomic reconstructions and comparative analyses of Kickxellomycotina fungi.</title>
        <authorList>
            <person name="Reynolds N.K."/>
            <person name="Stajich J.E."/>
            <person name="Barry K."/>
            <person name="Grigoriev I.V."/>
            <person name="Crous P."/>
            <person name="Smith M.E."/>
        </authorList>
    </citation>
    <scope>NUCLEOTIDE SEQUENCE</scope>
    <source>
        <strain evidence="8">BCRC 34489</strain>
    </source>
</reference>
<evidence type="ECO:0000256" key="2">
    <source>
        <dbReference type="ARBA" id="ARBA00022737"/>
    </source>
</evidence>
<accession>A0A9W8H822</accession>
<keyword evidence="2" id="KW-0677">Repeat</keyword>
<feature type="zinc finger region" description="C3H1-type" evidence="5">
    <location>
        <begin position="24"/>
        <end position="52"/>
    </location>
</feature>
<feature type="domain" description="C3H1-type" evidence="7">
    <location>
        <begin position="62"/>
        <end position="89"/>
    </location>
</feature>
<dbReference type="PROSITE" id="PS50103">
    <property type="entry name" value="ZF_C3H1"/>
    <property type="match status" value="2"/>
</dbReference>
<evidence type="ECO:0000313" key="9">
    <source>
        <dbReference type="Proteomes" id="UP001140172"/>
    </source>
</evidence>
<feature type="domain" description="C3H1-type" evidence="7">
    <location>
        <begin position="24"/>
        <end position="52"/>
    </location>
</feature>
<proteinExistence type="predicted"/>
<dbReference type="PANTHER" id="PTHR12547">
    <property type="entry name" value="CCCH ZINC FINGER/TIS11-RELATED"/>
    <property type="match status" value="1"/>
</dbReference>
<dbReference type="SUPFAM" id="SSF90229">
    <property type="entry name" value="CCCH zinc finger"/>
    <property type="match status" value="2"/>
</dbReference>
<evidence type="ECO:0000256" key="6">
    <source>
        <dbReference type="SAM" id="MobiDB-lite"/>
    </source>
</evidence>
<evidence type="ECO:0000259" key="7">
    <source>
        <dbReference type="PROSITE" id="PS50103"/>
    </source>
</evidence>
<dbReference type="OrthoDB" id="410307at2759"/>
<dbReference type="Gene3D" id="4.10.1000.10">
    <property type="entry name" value="Zinc finger, CCCH-type"/>
    <property type="match status" value="2"/>
</dbReference>
<comment type="caution">
    <text evidence="8">The sequence shown here is derived from an EMBL/GenBank/DDBJ whole genome shotgun (WGS) entry which is preliminary data.</text>
</comment>
<evidence type="ECO:0000256" key="1">
    <source>
        <dbReference type="ARBA" id="ARBA00022723"/>
    </source>
</evidence>
<dbReference type="FunFam" id="4.10.1000.10:FF:000003">
    <property type="entry name" value="Zinc finger CCCH domain-containing protein"/>
    <property type="match status" value="1"/>
</dbReference>
<keyword evidence="1 5" id="KW-0479">Metal-binding</keyword>
<gene>
    <name evidence="8" type="ORF">GGI15_004802</name>
</gene>